<dbReference type="EC" id="2.3.2.27" evidence="6"/>
<comment type="subcellular location">
    <subcellularLocation>
        <location evidence="6">Endoplasmic reticulum membrane</location>
        <topology evidence="6">Single-pass type IV membrane protein</topology>
    </subcellularLocation>
</comment>
<dbReference type="GO" id="GO:0016567">
    <property type="term" value="P:protein ubiquitination"/>
    <property type="evidence" value="ECO:0007669"/>
    <property type="project" value="UniProtKB-UniPathway"/>
</dbReference>
<dbReference type="PROSITE" id="PS50089">
    <property type="entry name" value="ZF_RING_2"/>
    <property type="match status" value="1"/>
</dbReference>
<dbReference type="Pfam" id="PF14634">
    <property type="entry name" value="zf-RING_5"/>
    <property type="match status" value="1"/>
</dbReference>
<sequence length="454" mass="49861">MSYFLQAKSRLVKGSAWLFWIKGLNWMSDNLMDDVVMDLDLNQEPLDPSSGSALGLGSLLSDLESAHSRIEERIRQLEAVTARALQRHRWRQARSTIDTGNVSVDPVVNVDSDMQGQNRVSNSDMVERTVERGKGCKRDSSHLVAKALEMDLVVNKVDDDSGSFFDCNICLDMAKEPILTCCGHLFCWPCFYQLPYVDSTTKECPVCKGEVADANVTPIYGNGDGESITELESGLKIPPRPKARRVESVRQQRATQGLSHIPVAEALRRIRTSIGLGHHLQQQDSGGVNLSFGSNSHVLQTADTLSSRRLRSRLFSRVLSEGAASLSSELDNAQRMFEGLAASFSDRLLQGSNVDVIPAVHGATGDGDSFRRDAALIQSNYRSLDAVTRTGSTASVPSSSQANEVSVAAVQLENLTTDTADLPAIRSSLASRRRNILSRLSDVDLRESRRRRLN</sequence>
<dbReference type="Proteomes" id="UP000004994">
    <property type="component" value="Chromosome 1"/>
</dbReference>
<comment type="catalytic activity">
    <reaction evidence="1 6">
        <text>S-ubiquitinyl-[E2 ubiquitin-conjugating enzyme]-L-cysteine + [acceptor protein]-L-lysine = [E2 ubiquitin-conjugating enzyme]-L-cysteine + N(6)-ubiquitinyl-[acceptor protein]-L-lysine.</text>
        <dbReference type="EC" id="2.3.2.27"/>
    </reaction>
</comment>
<dbReference type="GO" id="GO:0036503">
    <property type="term" value="P:ERAD pathway"/>
    <property type="evidence" value="ECO:0000318"/>
    <property type="project" value="GO_Central"/>
</dbReference>
<dbReference type="Gramene" id="Solyc01g073900.3.1">
    <property type="protein sequence ID" value="Solyc01g073900.3.1"/>
    <property type="gene ID" value="Solyc01g073900.3"/>
</dbReference>
<keyword evidence="4 6" id="KW-0833">Ubl conjugation pathway</keyword>
<keyword evidence="3 6" id="KW-0808">Transferase</keyword>
<dbReference type="FunCoup" id="A0A3Q7EH28">
    <property type="interactions" value="370"/>
</dbReference>
<dbReference type="PaxDb" id="4081-Solyc01g073900.2.1"/>
<dbReference type="GO" id="GO:0005789">
    <property type="term" value="C:endoplasmic reticulum membrane"/>
    <property type="evidence" value="ECO:0007669"/>
    <property type="project" value="UniProtKB-SubCell"/>
</dbReference>
<evidence type="ECO:0000256" key="3">
    <source>
        <dbReference type="ARBA" id="ARBA00022679"/>
    </source>
</evidence>
<dbReference type="InterPro" id="IPR001841">
    <property type="entry name" value="Znf_RING"/>
</dbReference>
<dbReference type="GO" id="GO:0006511">
    <property type="term" value="P:ubiquitin-dependent protein catabolic process"/>
    <property type="evidence" value="ECO:0000318"/>
    <property type="project" value="GO_Central"/>
</dbReference>
<evidence type="ECO:0000259" key="7">
    <source>
        <dbReference type="PROSITE" id="PS50089"/>
    </source>
</evidence>
<dbReference type="OMA" id="FCWSCFY"/>
<dbReference type="EnsemblPlants" id="Solyc01g073900.3.1">
    <property type="protein sequence ID" value="Solyc01g073900.3.1"/>
    <property type="gene ID" value="Solyc01g073900.3"/>
</dbReference>
<evidence type="ECO:0000256" key="6">
    <source>
        <dbReference type="RuleBase" id="RU369090"/>
    </source>
</evidence>
<evidence type="ECO:0000256" key="1">
    <source>
        <dbReference type="ARBA" id="ARBA00000900"/>
    </source>
</evidence>
<keyword evidence="6" id="KW-0862">Zinc</keyword>
<dbReference type="PANTHER" id="PTHR12313">
    <property type="entry name" value="E3 UBIQUITIN-PROTEIN LIGASE RNF5-RELATED"/>
    <property type="match status" value="1"/>
</dbReference>
<keyword evidence="6" id="KW-0479">Metal-binding</keyword>
<dbReference type="Gene3D" id="3.30.40.10">
    <property type="entry name" value="Zinc/RING finger domain, C3HC4 (zinc finger)"/>
    <property type="match status" value="1"/>
</dbReference>
<reference evidence="8" key="1">
    <citation type="journal article" date="2012" name="Nature">
        <title>The tomato genome sequence provides insights into fleshy fruit evolution.</title>
        <authorList>
            <consortium name="Tomato Genome Consortium"/>
        </authorList>
    </citation>
    <scope>NUCLEOTIDE SEQUENCE [LARGE SCALE GENOMIC DNA]</scope>
    <source>
        <strain evidence="8">cv. Heinz 1706</strain>
    </source>
</reference>
<dbReference type="UniPathway" id="UPA00143"/>
<dbReference type="SUPFAM" id="SSF57850">
    <property type="entry name" value="RING/U-box"/>
    <property type="match status" value="1"/>
</dbReference>
<dbReference type="SMART" id="SM00184">
    <property type="entry name" value="RING"/>
    <property type="match status" value="1"/>
</dbReference>
<dbReference type="InterPro" id="IPR045103">
    <property type="entry name" value="RNF5/RNF185-like"/>
</dbReference>
<organism evidence="8">
    <name type="scientific">Solanum lycopersicum</name>
    <name type="common">Tomato</name>
    <name type="synonym">Lycopersicon esculentum</name>
    <dbReference type="NCBI Taxonomy" id="4081"/>
    <lineage>
        <taxon>Eukaryota</taxon>
        <taxon>Viridiplantae</taxon>
        <taxon>Streptophyta</taxon>
        <taxon>Embryophyta</taxon>
        <taxon>Tracheophyta</taxon>
        <taxon>Spermatophyta</taxon>
        <taxon>Magnoliopsida</taxon>
        <taxon>eudicotyledons</taxon>
        <taxon>Gunneridae</taxon>
        <taxon>Pentapetalae</taxon>
        <taxon>asterids</taxon>
        <taxon>lamiids</taxon>
        <taxon>Solanales</taxon>
        <taxon>Solanaceae</taxon>
        <taxon>Solanoideae</taxon>
        <taxon>Solaneae</taxon>
        <taxon>Solanum</taxon>
        <taxon>Solanum subgen. Lycopersicon</taxon>
    </lineage>
</organism>
<comment type="domain">
    <text evidence="6">The RING-type zinc finger domain is responsible for E3 ligase activity.</text>
</comment>
<dbReference type="GO" id="GO:0044390">
    <property type="term" value="F:ubiquitin-like protein conjugating enzyme binding"/>
    <property type="evidence" value="ECO:0000318"/>
    <property type="project" value="GO_Central"/>
</dbReference>
<keyword evidence="6" id="KW-0256">Endoplasmic reticulum</keyword>
<evidence type="ECO:0000256" key="4">
    <source>
        <dbReference type="ARBA" id="ARBA00022786"/>
    </source>
</evidence>
<comment type="pathway">
    <text evidence="2 6">Protein modification; protein ubiquitination.</text>
</comment>
<feature type="domain" description="RING-type" evidence="7">
    <location>
        <begin position="167"/>
        <end position="208"/>
    </location>
</feature>
<proteinExistence type="predicted"/>
<dbReference type="InParanoid" id="A0A3Q7EH28"/>
<dbReference type="STRING" id="4081.A0A3Q7EH28"/>
<name>A0A3Q7EH28_SOLLC</name>
<dbReference type="AlphaFoldDB" id="A0A3Q7EH28"/>
<keyword evidence="5 6" id="KW-0863">Zinc-finger</keyword>
<keyword evidence="9" id="KW-1185">Reference proteome</keyword>
<comment type="function">
    <text evidence="6">E3 ubiquitin-protein ligase.</text>
</comment>
<dbReference type="InterPro" id="IPR013083">
    <property type="entry name" value="Znf_RING/FYVE/PHD"/>
</dbReference>
<dbReference type="GO" id="GO:0008270">
    <property type="term" value="F:zinc ion binding"/>
    <property type="evidence" value="ECO:0007669"/>
    <property type="project" value="UniProtKB-KW"/>
</dbReference>
<protein>
    <recommendedName>
        <fullName evidence="6">E3 ubiquitin-protein ligase RMA</fullName>
        <ecNumber evidence="6">2.3.2.27</ecNumber>
    </recommendedName>
    <alternativeName>
        <fullName evidence="6">Protein RING membrane-anchor</fullName>
    </alternativeName>
    <alternativeName>
        <fullName evidence="6">RING-type E3 ubiquitin transferase RMA</fullName>
    </alternativeName>
</protein>
<evidence type="ECO:0000256" key="2">
    <source>
        <dbReference type="ARBA" id="ARBA00004906"/>
    </source>
</evidence>
<accession>A0A3Q7EH28</accession>
<evidence type="ECO:0000256" key="5">
    <source>
        <dbReference type="PROSITE-ProRule" id="PRU00175"/>
    </source>
</evidence>
<evidence type="ECO:0000313" key="9">
    <source>
        <dbReference type="Proteomes" id="UP000004994"/>
    </source>
</evidence>
<evidence type="ECO:0000313" key="8">
    <source>
        <dbReference type="EnsemblPlants" id="Solyc01g073900.3.1"/>
    </source>
</evidence>
<dbReference type="GO" id="GO:0061630">
    <property type="term" value="F:ubiquitin protein ligase activity"/>
    <property type="evidence" value="ECO:0000318"/>
    <property type="project" value="GO_Central"/>
</dbReference>
<reference evidence="8" key="2">
    <citation type="submission" date="2019-01" db="UniProtKB">
        <authorList>
            <consortium name="EnsemblPlants"/>
        </authorList>
    </citation>
    <scope>IDENTIFICATION</scope>
    <source>
        <strain evidence="8">cv. Heinz 1706</strain>
    </source>
</reference>